<accession>A0ABN8PFT5</accession>
<evidence type="ECO:0000313" key="4">
    <source>
        <dbReference type="Proteomes" id="UP001159405"/>
    </source>
</evidence>
<protein>
    <submittedName>
        <fullName evidence="3">Uncharacterized protein</fullName>
    </submittedName>
</protein>
<sequence length="426" mass="48595">ADVNSNFNSAVEESLLELERQGMSRVLRNQNLKAISTLASGQDLLALLKSTPLLPHAKMLLNNEEQEDEQNDEVQENSGLQLDVFGIEACELPSNIPKATKVPASSIVVAINDIERAMEKLGDSLYCGEVFKKLKSSKYTYEHFFSVKKNLSLLESNDKFKNTIIKHLNKLVEILGDRECEIRREKEEKQVEVSTTTEFSDQERESEDSDADSTYLGQWEKSLKNIELQREQEPCHSLKQSQLNLLAAGVKRAVENINNQNQRARKRALEETCQRWISLVIMREDDVPLLQSVSSAYHPNIESSSEEYFAKKTEEEQRMLEKKAREYYNNDWIMAKKMELRAHQSKEDASTDEDTKRALLYMMEVTAEALKLKFQKEEVPGLAKLVLLQRRKKAVEMQWVSPTQAAASGSPLPIPVRSKTTSSSYS</sequence>
<feature type="region of interest" description="Disordered" evidence="2">
    <location>
        <begin position="400"/>
        <end position="426"/>
    </location>
</feature>
<dbReference type="Proteomes" id="UP001159405">
    <property type="component" value="Unassembled WGS sequence"/>
</dbReference>
<proteinExistence type="predicted"/>
<evidence type="ECO:0000256" key="2">
    <source>
        <dbReference type="SAM" id="MobiDB-lite"/>
    </source>
</evidence>
<name>A0ABN8PFT5_9CNID</name>
<feature type="non-terminal residue" evidence="3">
    <location>
        <position position="1"/>
    </location>
</feature>
<keyword evidence="4" id="KW-1185">Reference proteome</keyword>
<evidence type="ECO:0000313" key="3">
    <source>
        <dbReference type="EMBL" id="CAH3141075.1"/>
    </source>
</evidence>
<feature type="region of interest" description="Disordered" evidence="2">
    <location>
        <begin position="186"/>
        <end position="214"/>
    </location>
</feature>
<gene>
    <name evidence="3" type="ORF">PLOB_00041563</name>
</gene>
<keyword evidence="1" id="KW-0175">Coiled coil</keyword>
<dbReference type="EMBL" id="CALNXK010000065">
    <property type="protein sequence ID" value="CAH3141075.1"/>
    <property type="molecule type" value="Genomic_DNA"/>
</dbReference>
<reference evidence="3 4" key="1">
    <citation type="submission" date="2022-05" db="EMBL/GenBank/DDBJ databases">
        <authorList>
            <consortium name="Genoscope - CEA"/>
            <person name="William W."/>
        </authorList>
    </citation>
    <scope>NUCLEOTIDE SEQUENCE [LARGE SCALE GENOMIC DNA]</scope>
</reference>
<feature type="coiled-coil region" evidence="1">
    <location>
        <begin position="247"/>
        <end position="274"/>
    </location>
</feature>
<comment type="caution">
    <text evidence="3">The sequence shown here is derived from an EMBL/GenBank/DDBJ whole genome shotgun (WGS) entry which is preliminary data.</text>
</comment>
<evidence type="ECO:0000256" key="1">
    <source>
        <dbReference type="SAM" id="Coils"/>
    </source>
</evidence>
<organism evidence="3 4">
    <name type="scientific">Porites lobata</name>
    <dbReference type="NCBI Taxonomy" id="104759"/>
    <lineage>
        <taxon>Eukaryota</taxon>
        <taxon>Metazoa</taxon>
        <taxon>Cnidaria</taxon>
        <taxon>Anthozoa</taxon>
        <taxon>Hexacorallia</taxon>
        <taxon>Scleractinia</taxon>
        <taxon>Fungiina</taxon>
        <taxon>Poritidae</taxon>
        <taxon>Porites</taxon>
    </lineage>
</organism>